<dbReference type="InterPro" id="IPR037238">
    <property type="entry name" value="YbiA-like_sf"/>
</dbReference>
<comment type="caution">
    <text evidence="3">The sequence shown here is derived from an EMBL/GenBank/DDBJ whole genome shotgun (WGS) entry which is preliminary data.</text>
</comment>
<feature type="compositionally biased region" description="Gly residues" evidence="1">
    <location>
        <begin position="112"/>
        <end position="123"/>
    </location>
</feature>
<feature type="region of interest" description="Disordered" evidence="1">
    <location>
        <begin position="59"/>
        <end position="80"/>
    </location>
</feature>
<dbReference type="InterPro" id="IPR012816">
    <property type="entry name" value="NADAR"/>
</dbReference>
<organism evidence="3 4">
    <name type="scientific">Caenorhabditis bovis</name>
    <dbReference type="NCBI Taxonomy" id="2654633"/>
    <lineage>
        <taxon>Eukaryota</taxon>
        <taxon>Metazoa</taxon>
        <taxon>Ecdysozoa</taxon>
        <taxon>Nematoda</taxon>
        <taxon>Chromadorea</taxon>
        <taxon>Rhabditida</taxon>
        <taxon>Rhabditina</taxon>
        <taxon>Rhabditomorpha</taxon>
        <taxon>Rhabditoidea</taxon>
        <taxon>Rhabditidae</taxon>
        <taxon>Peloderinae</taxon>
        <taxon>Caenorhabditis</taxon>
    </lineage>
</organism>
<protein>
    <recommendedName>
        <fullName evidence="2">NADAR domain-containing protein</fullName>
    </recommendedName>
</protein>
<proteinExistence type="predicted"/>
<evidence type="ECO:0000259" key="2">
    <source>
        <dbReference type="Pfam" id="PF08719"/>
    </source>
</evidence>
<dbReference type="OrthoDB" id="206452at2759"/>
<evidence type="ECO:0000313" key="3">
    <source>
        <dbReference type="EMBL" id="CAB3404060.1"/>
    </source>
</evidence>
<keyword evidence="4" id="KW-1185">Reference proteome</keyword>
<dbReference type="Pfam" id="PF08719">
    <property type="entry name" value="NADAR"/>
    <property type="match status" value="1"/>
</dbReference>
<name>A0A8S1ETM5_9PELO</name>
<evidence type="ECO:0000313" key="4">
    <source>
        <dbReference type="Proteomes" id="UP000494206"/>
    </source>
</evidence>
<dbReference type="EMBL" id="CADEPM010000004">
    <property type="protein sequence ID" value="CAB3404060.1"/>
    <property type="molecule type" value="Genomic_DNA"/>
</dbReference>
<sequence>MIIANNLKRTFPKKKNKGKQKRVVRNVQAQQSQSSKPDQWQFLVYDKGDQLTDIVRESEKQKAKIAPKTPNNRKNMPQYPNLVNNTTAGWGTFYGQTGGQNFRGRYGGGRGMRGGRGGFGGFRRGPPRPKNSKEDIPFKPLADDAPTLEFVCSPENITAFHGFDSVFTPQHNFPLCIDGDIYTSCDHYYQIQKVKDLIGSIPEKLEHTIRNQDGKYKTPTGEAPVEKKSASALAKEILKEAKIEKAKLEEWRNTKGLQVIQNTLLTKVSQSAHLRGALKESGDSILVHAYAGDSIYGTGCTVVRIKKWLEELKKAGVKTLKIPAEFPLDENSVQNCPTFADGRNILGVILMQLREKLRKNAIHIMDMNSVFDALRVNNSPDTAMDTTACNSFIINSAGSEIKQGVF</sequence>
<dbReference type="AlphaFoldDB" id="A0A8S1ETM5"/>
<dbReference type="SUPFAM" id="SSF143990">
    <property type="entry name" value="YbiA-like"/>
    <property type="match status" value="1"/>
</dbReference>
<dbReference type="Gene3D" id="1.10.357.40">
    <property type="entry name" value="YbiA-like"/>
    <property type="match status" value="1"/>
</dbReference>
<feature type="domain" description="NADAR" evidence="2">
    <location>
        <begin position="173"/>
        <end position="358"/>
    </location>
</feature>
<feature type="region of interest" description="Disordered" evidence="1">
    <location>
        <begin position="112"/>
        <end position="137"/>
    </location>
</feature>
<accession>A0A8S1ETM5</accession>
<evidence type="ECO:0000256" key="1">
    <source>
        <dbReference type="SAM" id="MobiDB-lite"/>
    </source>
</evidence>
<gene>
    <name evidence="3" type="ORF">CBOVIS_LOCUS6454</name>
</gene>
<feature type="compositionally biased region" description="Basic residues" evidence="1">
    <location>
        <begin position="10"/>
        <end position="24"/>
    </location>
</feature>
<dbReference type="CDD" id="cd15457">
    <property type="entry name" value="NADAR"/>
    <property type="match status" value="1"/>
</dbReference>
<feature type="region of interest" description="Disordered" evidence="1">
    <location>
        <begin position="1"/>
        <end position="37"/>
    </location>
</feature>
<reference evidence="3 4" key="1">
    <citation type="submission" date="2020-04" db="EMBL/GenBank/DDBJ databases">
        <authorList>
            <person name="Laetsch R D."/>
            <person name="Stevens L."/>
            <person name="Kumar S."/>
            <person name="Blaxter L. M."/>
        </authorList>
    </citation>
    <scope>NUCLEOTIDE SEQUENCE [LARGE SCALE GENOMIC DNA]</scope>
</reference>
<dbReference type="Proteomes" id="UP000494206">
    <property type="component" value="Unassembled WGS sequence"/>
</dbReference>